<organism evidence="1">
    <name type="scientific">Arion vulgaris</name>
    <dbReference type="NCBI Taxonomy" id="1028688"/>
    <lineage>
        <taxon>Eukaryota</taxon>
        <taxon>Metazoa</taxon>
        <taxon>Spiralia</taxon>
        <taxon>Lophotrochozoa</taxon>
        <taxon>Mollusca</taxon>
        <taxon>Gastropoda</taxon>
        <taxon>Heterobranchia</taxon>
        <taxon>Euthyneura</taxon>
        <taxon>Panpulmonata</taxon>
        <taxon>Eupulmonata</taxon>
        <taxon>Stylommatophora</taxon>
        <taxon>Helicina</taxon>
        <taxon>Arionoidea</taxon>
        <taxon>Arionidae</taxon>
        <taxon>Arion</taxon>
    </lineage>
</organism>
<sequence length="80" mass="9257">MEVTLCVKSSSDITQETYCAFVDMDRSVRTVQLMLLKEEMNWSRAYQAVNNTCPQISFQSNVTPDLRLVMSLRTKYQPSQ</sequence>
<protein>
    <submittedName>
        <fullName evidence="1">Uncharacterized protein</fullName>
    </submittedName>
</protein>
<gene>
    <name evidence="1" type="primary">ORF33044</name>
</gene>
<proteinExistence type="predicted"/>
<evidence type="ECO:0000313" key="1">
    <source>
        <dbReference type="EMBL" id="CEK58424.1"/>
    </source>
</evidence>
<accession>A0A0B6YQ93</accession>
<name>A0A0B6YQ93_9EUPU</name>
<reference evidence="1" key="1">
    <citation type="submission" date="2014-12" db="EMBL/GenBank/DDBJ databases">
        <title>Insight into the proteome of Arion vulgaris.</title>
        <authorList>
            <person name="Aradska J."/>
            <person name="Bulat T."/>
            <person name="Smidak R."/>
            <person name="Sarate P."/>
            <person name="Gangsoo J."/>
            <person name="Sialana F."/>
            <person name="Bilban M."/>
            <person name="Lubec G."/>
        </authorList>
    </citation>
    <scope>NUCLEOTIDE SEQUENCE</scope>
    <source>
        <tissue evidence="1">Skin</tissue>
    </source>
</reference>
<dbReference type="AlphaFoldDB" id="A0A0B6YQ93"/>
<dbReference type="EMBL" id="HACG01011559">
    <property type="protein sequence ID" value="CEK58424.1"/>
    <property type="molecule type" value="Transcribed_RNA"/>
</dbReference>